<reference evidence="2 3" key="1">
    <citation type="submission" date="2019-01" db="EMBL/GenBank/DDBJ databases">
        <title>Sequencing of cultivated peanut Arachis hypogaea provides insights into genome evolution and oil improvement.</title>
        <authorList>
            <person name="Chen X."/>
        </authorList>
    </citation>
    <scope>NUCLEOTIDE SEQUENCE [LARGE SCALE GENOMIC DNA]</scope>
    <source>
        <strain evidence="3">cv. Fuhuasheng</strain>
        <tissue evidence="2">Leaves</tissue>
    </source>
</reference>
<dbReference type="PANTHER" id="PTHR46328">
    <property type="entry name" value="FAR-RED IMPAIRED RESPONSIVE (FAR1) FAMILY PROTEIN-RELATED"/>
    <property type="match status" value="1"/>
</dbReference>
<proteinExistence type="predicted"/>
<dbReference type="AlphaFoldDB" id="A0A444ZZ33"/>
<comment type="caution">
    <text evidence="2">The sequence shown here is derived from an EMBL/GenBank/DDBJ whole genome shotgun (WGS) entry which is preliminary data.</text>
</comment>
<dbReference type="InterPro" id="IPR004330">
    <property type="entry name" value="FAR1_DNA_bnd_dom"/>
</dbReference>
<organism evidence="2 3">
    <name type="scientific">Arachis hypogaea</name>
    <name type="common">Peanut</name>
    <dbReference type="NCBI Taxonomy" id="3818"/>
    <lineage>
        <taxon>Eukaryota</taxon>
        <taxon>Viridiplantae</taxon>
        <taxon>Streptophyta</taxon>
        <taxon>Embryophyta</taxon>
        <taxon>Tracheophyta</taxon>
        <taxon>Spermatophyta</taxon>
        <taxon>Magnoliopsida</taxon>
        <taxon>eudicotyledons</taxon>
        <taxon>Gunneridae</taxon>
        <taxon>Pentapetalae</taxon>
        <taxon>rosids</taxon>
        <taxon>fabids</taxon>
        <taxon>Fabales</taxon>
        <taxon>Fabaceae</taxon>
        <taxon>Papilionoideae</taxon>
        <taxon>50 kb inversion clade</taxon>
        <taxon>dalbergioids sensu lato</taxon>
        <taxon>Dalbergieae</taxon>
        <taxon>Pterocarpus clade</taxon>
        <taxon>Arachis</taxon>
    </lineage>
</organism>
<accession>A0A444ZZ33</accession>
<evidence type="ECO:0000313" key="3">
    <source>
        <dbReference type="Proteomes" id="UP000289738"/>
    </source>
</evidence>
<evidence type="ECO:0000313" key="2">
    <source>
        <dbReference type="EMBL" id="RYR19302.1"/>
    </source>
</evidence>
<sequence>MTINTLEDAAKFYKGYAKATDFSTRVRSTKKKKNEIKNQLITYSREEKWKSKISPTEKTNPTASLNCPARIYIHTLKDVGAWIISKVVLHHSHHCCPTQVEMLK</sequence>
<dbReference type="PANTHER" id="PTHR46328:SF27">
    <property type="entry name" value="OS12G0287500 PROTEIN"/>
    <property type="match status" value="1"/>
</dbReference>
<name>A0A444ZZ33_ARAHY</name>
<feature type="domain" description="FAR1" evidence="1">
    <location>
        <begin position="11"/>
        <end position="96"/>
    </location>
</feature>
<gene>
    <name evidence="2" type="ORF">Ahy_B03g064056</name>
</gene>
<dbReference type="EMBL" id="SDMP01000013">
    <property type="protein sequence ID" value="RYR19302.1"/>
    <property type="molecule type" value="Genomic_DNA"/>
</dbReference>
<protein>
    <recommendedName>
        <fullName evidence="1">FAR1 domain-containing protein</fullName>
    </recommendedName>
</protein>
<dbReference type="Proteomes" id="UP000289738">
    <property type="component" value="Chromosome B03"/>
</dbReference>
<dbReference type="Pfam" id="PF03101">
    <property type="entry name" value="FAR1"/>
    <property type="match status" value="1"/>
</dbReference>
<keyword evidence="3" id="KW-1185">Reference proteome</keyword>
<evidence type="ECO:0000259" key="1">
    <source>
        <dbReference type="Pfam" id="PF03101"/>
    </source>
</evidence>